<dbReference type="InterPro" id="IPR003673">
    <property type="entry name" value="CoA-Trfase_fam_III"/>
</dbReference>
<dbReference type="EMBL" id="AZHX01001725">
    <property type="protein sequence ID" value="ETX00456.1"/>
    <property type="molecule type" value="Genomic_DNA"/>
</dbReference>
<sequence>MKAVPATPGPLAGVRIIDLTWLLVGAGATRMLATLGAEVIKIEPPSPGRLDPMRLRHPYMFNPPRVQPEPEYVDMPPEAQWDRAGNFFNINPGKRGITLNMNHPKGRELFARLVPLGDVVTENFSAHQMEKWGFGYEPLRALKPDILYVQMSGLGYHGCDSSYRSYGPTAQALSGLSDQSGLPEPYPPAGWGFSYLDHTGGYYGAMATLSGLYHRKRTGRGQHIDMAQVGVGLQLTGTALLDFTVNGRSSRRTGNRSPYRLAAPHGVYPCQGEDRWCTLAVFSDAEWQQLCTAMQEPDWTRQDEFVTLDSRLAHQDELDRHLSAWTRQFEARALQDHLRQHGVRAAMVQTVRDKIDDDPQLQQRHYITELPHQLMGQQRVENHPWYFSRTPVHAGSGIQRGAPCLGEDNDYVYGGLLGLSPYEMAQYAAEGVI</sequence>
<keyword evidence="3" id="KW-1185">Reference proteome</keyword>
<proteinExistence type="predicted"/>
<dbReference type="PANTHER" id="PTHR48207:SF3">
    <property type="entry name" value="SUCCINATE--HYDROXYMETHYLGLUTARATE COA-TRANSFERASE"/>
    <property type="match status" value="1"/>
</dbReference>
<dbReference type="Gene3D" id="3.30.1540.10">
    <property type="entry name" value="formyl-coa transferase, domain 3"/>
    <property type="match status" value="1"/>
</dbReference>
<protein>
    <recommendedName>
        <fullName evidence="4">Carnitine dehydratase</fullName>
    </recommendedName>
</protein>
<dbReference type="SUPFAM" id="SSF89796">
    <property type="entry name" value="CoA-transferase family III (CaiB/BaiF)"/>
    <property type="match status" value="1"/>
</dbReference>
<dbReference type="InterPro" id="IPR050483">
    <property type="entry name" value="CoA-transferase_III_domain"/>
</dbReference>
<dbReference type="InterPro" id="IPR023606">
    <property type="entry name" value="CoA-Trfase_III_dom_1_sf"/>
</dbReference>
<reference evidence="2 3" key="1">
    <citation type="journal article" date="2014" name="Nature">
        <title>An environmental bacterial taxon with a large and distinct metabolic repertoire.</title>
        <authorList>
            <person name="Wilson M.C."/>
            <person name="Mori T."/>
            <person name="Ruckert C."/>
            <person name="Uria A.R."/>
            <person name="Helf M.J."/>
            <person name="Takada K."/>
            <person name="Gernert C."/>
            <person name="Steffens U.A."/>
            <person name="Heycke N."/>
            <person name="Schmitt S."/>
            <person name="Rinke C."/>
            <person name="Helfrich E.J."/>
            <person name="Brachmann A.O."/>
            <person name="Gurgui C."/>
            <person name="Wakimoto T."/>
            <person name="Kracht M."/>
            <person name="Crusemann M."/>
            <person name="Hentschel U."/>
            <person name="Abe I."/>
            <person name="Matsunaga S."/>
            <person name="Kalinowski J."/>
            <person name="Takeyama H."/>
            <person name="Piel J."/>
        </authorList>
    </citation>
    <scope>NUCLEOTIDE SEQUENCE [LARGE SCALE GENOMIC DNA]</scope>
    <source>
        <strain evidence="3">TSY2</strain>
    </source>
</reference>
<evidence type="ECO:0000256" key="1">
    <source>
        <dbReference type="ARBA" id="ARBA00022679"/>
    </source>
</evidence>
<accession>W4LRV4</accession>
<dbReference type="Pfam" id="PF02515">
    <property type="entry name" value="CoA_transf_3"/>
    <property type="match status" value="1"/>
</dbReference>
<evidence type="ECO:0000313" key="3">
    <source>
        <dbReference type="Proteomes" id="UP000019140"/>
    </source>
</evidence>
<dbReference type="InterPro" id="IPR044855">
    <property type="entry name" value="CoA-Trfase_III_dom3_sf"/>
</dbReference>
<dbReference type="HOGENOM" id="CLU_033975_2_0_7"/>
<gene>
    <name evidence="2" type="ORF">ETSY2_39060</name>
</gene>
<organism evidence="2 3">
    <name type="scientific">Candidatus Entotheonella gemina</name>
    <dbReference type="NCBI Taxonomy" id="1429439"/>
    <lineage>
        <taxon>Bacteria</taxon>
        <taxon>Pseudomonadati</taxon>
        <taxon>Nitrospinota/Tectimicrobiota group</taxon>
        <taxon>Candidatus Tectimicrobiota</taxon>
        <taxon>Candidatus Entotheonellia</taxon>
        <taxon>Candidatus Entotheonellales</taxon>
        <taxon>Candidatus Entotheonellaceae</taxon>
        <taxon>Candidatus Entotheonella</taxon>
    </lineage>
</organism>
<dbReference type="GO" id="GO:0008410">
    <property type="term" value="F:CoA-transferase activity"/>
    <property type="evidence" value="ECO:0007669"/>
    <property type="project" value="TreeGrafter"/>
</dbReference>
<evidence type="ECO:0000313" key="2">
    <source>
        <dbReference type="EMBL" id="ETX00456.1"/>
    </source>
</evidence>
<comment type="caution">
    <text evidence="2">The sequence shown here is derived from an EMBL/GenBank/DDBJ whole genome shotgun (WGS) entry which is preliminary data.</text>
</comment>
<dbReference type="Gene3D" id="3.40.50.10540">
    <property type="entry name" value="Crotonobetainyl-coa:carnitine coa-transferase, domain 1"/>
    <property type="match status" value="1"/>
</dbReference>
<dbReference type="Proteomes" id="UP000019140">
    <property type="component" value="Unassembled WGS sequence"/>
</dbReference>
<name>W4LRV4_9BACT</name>
<keyword evidence="1" id="KW-0808">Transferase</keyword>
<dbReference type="PANTHER" id="PTHR48207">
    <property type="entry name" value="SUCCINATE--HYDROXYMETHYLGLUTARATE COA-TRANSFERASE"/>
    <property type="match status" value="1"/>
</dbReference>
<evidence type="ECO:0008006" key="4">
    <source>
        <dbReference type="Google" id="ProtNLM"/>
    </source>
</evidence>
<dbReference type="AlphaFoldDB" id="W4LRV4"/>